<gene>
    <name evidence="7" type="ORF">CPE01_16110</name>
</gene>
<dbReference type="InterPro" id="IPR000415">
    <property type="entry name" value="Nitroreductase-like"/>
</dbReference>
<evidence type="ECO:0000259" key="6">
    <source>
        <dbReference type="Pfam" id="PF00881"/>
    </source>
</evidence>
<comment type="caution">
    <text evidence="7">The sequence shown here is derived from an EMBL/GenBank/DDBJ whole genome shotgun (WGS) entry which is preliminary data.</text>
</comment>
<dbReference type="Proteomes" id="UP000321386">
    <property type="component" value="Unassembled WGS sequence"/>
</dbReference>
<dbReference type="RefSeq" id="WP_146806129.1">
    <property type="nucleotide sequence ID" value="NZ_BJUA01000006.1"/>
</dbReference>
<dbReference type="AlphaFoldDB" id="A0A510UTB2"/>
<dbReference type="OrthoDB" id="3181400at2"/>
<feature type="region of interest" description="Disordered" evidence="5">
    <location>
        <begin position="1"/>
        <end position="30"/>
    </location>
</feature>
<organism evidence="7 8">
    <name type="scientific">Cellulomonas persica</name>
    <dbReference type="NCBI Taxonomy" id="76861"/>
    <lineage>
        <taxon>Bacteria</taxon>
        <taxon>Bacillati</taxon>
        <taxon>Actinomycetota</taxon>
        <taxon>Actinomycetes</taxon>
        <taxon>Micrococcales</taxon>
        <taxon>Cellulomonadaceae</taxon>
        <taxon>Cellulomonas</taxon>
    </lineage>
</organism>
<proteinExistence type="inferred from homology"/>
<keyword evidence="8" id="KW-1185">Reference proteome</keyword>
<sequence>MSLVDLTAEVDPADLDTAGPDSSSDASPQRRALAELWRARYGGLEPTAAAAGPGAGPSGGADDPAGAVVRLQLAHRSVRQYLPDDVSDETLATLVAAAQSAATSSNLQLWSVVAVRDPQRRTWLAHLAGDQAHIVQAPLLLVWLVDLARAHAVADRHEAPTAASDYLETTVVGFVDAALAAQNATLAAESLGLGTVYIGALRNDPAAVAEVLGLPDHVFAAFGLVVGHPDPDERATVKPRLAQDAVLHHETYDATRQLDAVSAYEHRIGAYYAAQGLQHSWTQRLLARLAHPRALNGRERLTDALGAAGLGLR</sequence>
<evidence type="ECO:0000313" key="8">
    <source>
        <dbReference type="Proteomes" id="UP000321386"/>
    </source>
</evidence>
<dbReference type="SUPFAM" id="SSF55469">
    <property type="entry name" value="FMN-dependent nitroreductase-like"/>
    <property type="match status" value="1"/>
</dbReference>
<feature type="domain" description="Nitroreductase" evidence="6">
    <location>
        <begin position="75"/>
        <end position="223"/>
    </location>
</feature>
<name>A0A510UTB2_9CELL</name>
<dbReference type="CDD" id="cd02146">
    <property type="entry name" value="NfsA-like"/>
    <property type="match status" value="1"/>
</dbReference>
<evidence type="ECO:0000256" key="3">
    <source>
        <dbReference type="ARBA" id="ARBA00022643"/>
    </source>
</evidence>
<dbReference type="Pfam" id="PF00881">
    <property type="entry name" value="Nitroreductase"/>
    <property type="match status" value="1"/>
</dbReference>
<dbReference type="EMBL" id="BJUA01000006">
    <property type="protein sequence ID" value="GEK17878.1"/>
    <property type="molecule type" value="Genomic_DNA"/>
</dbReference>
<evidence type="ECO:0000256" key="5">
    <source>
        <dbReference type="SAM" id="MobiDB-lite"/>
    </source>
</evidence>
<evidence type="ECO:0000256" key="2">
    <source>
        <dbReference type="ARBA" id="ARBA00022630"/>
    </source>
</evidence>
<keyword evidence="3" id="KW-0288">FMN</keyword>
<evidence type="ECO:0000256" key="1">
    <source>
        <dbReference type="ARBA" id="ARBA00008366"/>
    </source>
</evidence>
<dbReference type="PANTHER" id="PTHR43425:SF2">
    <property type="entry name" value="OXYGEN-INSENSITIVE NADPH NITROREDUCTASE"/>
    <property type="match status" value="1"/>
</dbReference>
<dbReference type="Gene3D" id="3.40.109.10">
    <property type="entry name" value="NADH Oxidase"/>
    <property type="match status" value="1"/>
</dbReference>
<keyword evidence="4" id="KW-0560">Oxidoreductase</keyword>
<dbReference type="InterPro" id="IPR029479">
    <property type="entry name" value="Nitroreductase"/>
</dbReference>
<dbReference type="GO" id="GO:0016491">
    <property type="term" value="F:oxidoreductase activity"/>
    <property type="evidence" value="ECO:0007669"/>
    <property type="project" value="UniProtKB-KW"/>
</dbReference>
<evidence type="ECO:0000256" key="4">
    <source>
        <dbReference type="ARBA" id="ARBA00023002"/>
    </source>
</evidence>
<dbReference type="PANTHER" id="PTHR43425">
    <property type="entry name" value="OXYGEN-INSENSITIVE NADPH NITROREDUCTASE"/>
    <property type="match status" value="1"/>
</dbReference>
<comment type="similarity">
    <text evidence="1">Belongs to the flavin oxidoreductase frp family.</text>
</comment>
<protein>
    <recommendedName>
        <fullName evidence="6">Nitroreductase domain-containing protein</fullName>
    </recommendedName>
</protein>
<accession>A0A510UTB2</accession>
<reference evidence="7 8" key="1">
    <citation type="submission" date="2019-07" db="EMBL/GenBank/DDBJ databases">
        <title>Whole genome shotgun sequence of Cellulomonas persica NBRC 101101.</title>
        <authorList>
            <person name="Hosoyama A."/>
            <person name="Uohara A."/>
            <person name="Ohji S."/>
            <person name="Ichikawa N."/>
        </authorList>
    </citation>
    <scope>NUCLEOTIDE SEQUENCE [LARGE SCALE GENOMIC DNA]</scope>
    <source>
        <strain evidence="7 8">NBRC 101101</strain>
    </source>
</reference>
<keyword evidence="2" id="KW-0285">Flavoprotein</keyword>
<evidence type="ECO:0000313" key="7">
    <source>
        <dbReference type="EMBL" id="GEK17878.1"/>
    </source>
</evidence>
<dbReference type="InterPro" id="IPR016446">
    <property type="entry name" value="Flavin_OxRdtase_Frp"/>
</dbReference>